<evidence type="ECO:0000259" key="7">
    <source>
        <dbReference type="Pfam" id="PF09157"/>
    </source>
</evidence>
<evidence type="ECO:0000256" key="5">
    <source>
        <dbReference type="HAMAP-Rule" id="MF_01080"/>
    </source>
</evidence>
<sequence>MMGFLVIDKPTNLTSFEVVNRVKKKLNVKVGHTGTLDPLATGVLILAIGKATKLSEYLLKKDKCYVVKGRLGLSSNTYDVDGEVKEVPCQKVEEGKLGEVLKNFTGEIEQVPPPFSAIRVKGKRAYELARKGEKVELPPRRVTIYSLKLLEFSYPDFTLEVCCSSGTYIRSLVHDIGRALGCDAVVVELRRTRVGNVSLEDAVPLEKLNRENISHYILPPDSLIDFPEVELGEREARLFKNGGRIRLNLSEGHYKVYSKGTFLGIGVVKSGSLKPEKVLVE</sequence>
<dbReference type="GO" id="GO:0003723">
    <property type="term" value="F:RNA binding"/>
    <property type="evidence" value="ECO:0007669"/>
    <property type="project" value="InterPro"/>
</dbReference>
<dbReference type="HAMAP" id="MF_01080">
    <property type="entry name" value="TruB_bact"/>
    <property type="match status" value="1"/>
</dbReference>
<dbReference type="EMBL" id="SMFV01000001">
    <property type="protein sequence ID" value="TCK06473.1"/>
    <property type="molecule type" value="Genomic_DNA"/>
</dbReference>
<dbReference type="Pfam" id="PF09157">
    <property type="entry name" value="TruB-C_2"/>
    <property type="match status" value="1"/>
</dbReference>
<dbReference type="PANTHER" id="PTHR13767:SF2">
    <property type="entry name" value="PSEUDOURIDYLATE SYNTHASE TRUB1"/>
    <property type="match status" value="1"/>
</dbReference>
<keyword evidence="10" id="KW-1185">Reference proteome</keyword>
<dbReference type="InterPro" id="IPR015240">
    <property type="entry name" value="tRNA_sdUridine_synth_fam1_C"/>
</dbReference>
<dbReference type="GO" id="GO:0160148">
    <property type="term" value="F:tRNA pseudouridine(55) synthase activity"/>
    <property type="evidence" value="ECO:0007669"/>
    <property type="project" value="UniProtKB-EC"/>
</dbReference>
<dbReference type="GO" id="GO:0031119">
    <property type="term" value="P:tRNA pseudouridine synthesis"/>
    <property type="evidence" value="ECO:0007669"/>
    <property type="project" value="UniProtKB-UniRule"/>
</dbReference>
<dbReference type="InterPro" id="IPR036974">
    <property type="entry name" value="PUA_sf"/>
</dbReference>
<comment type="caution">
    <text evidence="9">The sequence shown here is derived from an EMBL/GenBank/DDBJ whole genome shotgun (WGS) entry which is preliminary data.</text>
</comment>
<dbReference type="Gene3D" id="2.30.130.10">
    <property type="entry name" value="PUA domain"/>
    <property type="match status" value="1"/>
</dbReference>
<dbReference type="EC" id="5.4.99.25" evidence="5"/>
<evidence type="ECO:0000256" key="3">
    <source>
        <dbReference type="ARBA" id="ARBA00022694"/>
    </source>
</evidence>
<dbReference type="SUPFAM" id="SSF55120">
    <property type="entry name" value="Pseudouridine synthase"/>
    <property type="match status" value="1"/>
</dbReference>
<evidence type="ECO:0000313" key="9">
    <source>
        <dbReference type="EMBL" id="TCK06473.1"/>
    </source>
</evidence>
<dbReference type="PANTHER" id="PTHR13767">
    <property type="entry name" value="TRNA-PSEUDOURIDINE SYNTHASE"/>
    <property type="match status" value="1"/>
</dbReference>
<comment type="catalytic activity">
    <reaction evidence="1 5">
        <text>uridine(55) in tRNA = pseudouridine(55) in tRNA</text>
        <dbReference type="Rhea" id="RHEA:42532"/>
        <dbReference type="Rhea" id="RHEA-COMP:10101"/>
        <dbReference type="Rhea" id="RHEA-COMP:10102"/>
        <dbReference type="ChEBI" id="CHEBI:65314"/>
        <dbReference type="ChEBI" id="CHEBI:65315"/>
        <dbReference type="EC" id="5.4.99.25"/>
    </reaction>
</comment>
<protein>
    <recommendedName>
        <fullName evidence="5">tRNA pseudouridine synthase B</fullName>
        <ecNumber evidence="5">5.4.99.25</ecNumber>
    </recommendedName>
    <alternativeName>
        <fullName evidence="5">tRNA pseudouridine(55) synthase</fullName>
        <shortName evidence="5">Psi55 synthase</shortName>
    </alternativeName>
    <alternativeName>
        <fullName evidence="5">tRNA pseudouridylate synthase</fullName>
    </alternativeName>
    <alternativeName>
        <fullName evidence="5">tRNA-uridine isomerase</fullName>
    </alternativeName>
</protein>
<dbReference type="GO" id="GO:1990481">
    <property type="term" value="P:mRNA pseudouridine synthesis"/>
    <property type="evidence" value="ECO:0007669"/>
    <property type="project" value="TreeGrafter"/>
</dbReference>
<proteinExistence type="inferred from homology"/>
<dbReference type="Pfam" id="PF01509">
    <property type="entry name" value="TruB_N"/>
    <property type="match status" value="1"/>
</dbReference>
<feature type="active site" description="Nucleophile" evidence="5">
    <location>
        <position position="37"/>
    </location>
</feature>
<evidence type="ECO:0000259" key="6">
    <source>
        <dbReference type="Pfam" id="PF01509"/>
    </source>
</evidence>
<dbReference type="NCBIfam" id="TIGR00431">
    <property type="entry name" value="TruB"/>
    <property type="match status" value="1"/>
</dbReference>
<evidence type="ECO:0000313" key="10">
    <source>
        <dbReference type="Proteomes" id="UP000295777"/>
    </source>
</evidence>
<evidence type="ECO:0000256" key="4">
    <source>
        <dbReference type="ARBA" id="ARBA00023235"/>
    </source>
</evidence>
<dbReference type="InterPro" id="IPR020103">
    <property type="entry name" value="PsdUridine_synth_cat_dom_sf"/>
</dbReference>
<dbReference type="Proteomes" id="UP000295777">
    <property type="component" value="Unassembled WGS sequence"/>
</dbReference>
<dbReference type="AlphaFoldDB" id="A0A4R1GHF9"/>
<evidence type="ECO:0000259" key="8">
    <source>
        <dbReference type="Pfam" id="PF16198"/>
    </source>
</evidence>
<dbReference type="InterPro" id="IPR002501">
    <property type="entry name" value="PsdUridine_synth_N"/>
</dbReference>
<comment type="function">
    <text evidence="5">Responsible for synthesis of pseudouridine from uracil-55 in the psi GC loop of transfer RNAs.</text>
</comment>
<gene>
    <name evidence="5" type="primary">truB</name>
    <name evidence="9" type="ORF">CLV27_0274</name>
</gene>
<reference evidence="9 10" key="1">
    <citation type="submission" date="2019-03" db="EMBL/GenBank/DDBJ databases">
        <title>Genomic Encyclopedia of Archaeal and Bacterial Type Strains, Phase II (KMG-II): from individual species to whole genera.</title>
        <authorList>
            <person name="Goeker M."/>
        </authorList>
    </citation>
    <scope>NUCLEOTIDE SEQUENCE [LARGE SCALE GENOMIC DNA]</scope>
    <source>
        <strain evidence="9 10">DSM 24425</strain>
    </source>
</reference>
<feature type="domain" description="Pseudouridine synthase II N-terminal" evidence="6">
    <location>
        <begin position="28"/>
        <end position="169"/>
    </location>
</feature>
<keyword evidence="4 5" id="KW-0413">Isomerase</keyword>
<comment type="similarity">
    <text evidence="2 5">Belongs to the pseudouridine synthase TruB family. Type 1 subfamily.</text>
</comment>
<dbReference type="CDD" id="cd02573">
    <property type="entry name" value="PseudoU_synth_EcTruB"/>
    <property type="match status" value="1"/>
</dbReference>
<dbReference type="InterPro" id="IPR032819">
    <property type="entry name" value="TruB_C"/>
</dbReference>
<name>A0A4R1GHF9_9BACT</name>
<dbReference type="Gene3D" id="3.30.2350.10">
    <property type="entry name" value="Pseudouridine synthase"/>
    <property type="match status" value="1"/>
</dbReference>
<accession>A0A4R1GHF9</accession>
<evidence type="ECO:0000256" key="1">
    <source>
        <dbReference type="ARBA" id="ARBA00000385"/>
    </source>
</evidence>
<evidence type="ECO:0000256" key="2">
    <source>
        <dbReference type="ARBA" id="ARBA00005642"/>
    </source>
</evidence>
<keyword evidence="3 5" id="KW-0819">tRNA processing</keyword>
<dbReference type="Pfam" id="PF16198">
    <property type="entry name" value="TruB_C_2"/>
    <property type="match status" value="1"/>
</dbReference>
<organism evidence="9 10">
    <name type="scientific">Phorcysia thermohydrogeniphila</name>
    <dbReference type="NCBI Taxonomy" id="936138"/>
    <lineage>
        <taxon>Bacteria</taxon>
        <taxon>Pseudomonadati</taxon>
        <taxon>Aquificota</taxon>
        <taxon>Aquificia</taxon>
        <taxon>Desulfurobacteriales</taxon>
        <taxon>Desulfurobacteriaceae</taxon>
        <taxon>Phorcysia</taxon>
    </lineage>
</organism>
<feature type="domain" description="tRNA pseudouridylate synthase B C-terminal" evidence="8">
    <location>
        <begin position="170"/>
        <end position="216"/>
    </location>
</feature>
<dbReference type="InterPro" id="IPR014780">
    <property type="entry name" value="tRNA_psdUridine_synth_TruB"/>
</dbReference>
<feature type="domain" description="tRNA pseudouridine synthase II TruB subfamily 1 C-terminal" evidence="7">
    <location>
        <begin position="227"/>
        <end position="279"/>
    </location>
</feature>